<proteinExistence type="predicted"/>
<protein>
    <submittedName>
        <fullName evidence="3">Methyltransferase</fullName>
    </submittedName>
</protein>
<name>A0A0G0WXN3_UNCKA</name>
<dbReference type="Pfam" id="PF03602">
    <property type="entry name" value="Cons_hypoth95"/>
    <property type="match status" value="1"/>
</dbReference>
<dbReference type="PATRIC" id="fig|1619112.3.peg.492"/>
<keyword evidence="1 3" id="KW-0489">Methyltransferase</keyword>
<keyword evidence="2 3" id="KW-0808">Transferase</keyword>
<dbReference type="InterPro" id="IPR029063">
    <property type="entry name" value="SAM-dependent_MTases_sf"/>
</dbReference>
<dbReference type="EMBL" id="LCBS01000010">
    <property type="protein sequence ID" value="KKS16932.1"/>
    <property type="molecule type" value="Genomic_DNA"/>
</dbReference>
<accession>A0A0G0WXN3</accession>
<evidence type="ECO:0000313" key="4">
    <source>
        <dbReference type="Proteomes" id="UP000034163"/>
    </source>
</evidence>
<reference evidence="3 4" key="1">
    <citation type="journal article" date="2015" name="Nature">
        <title>rRNA introns, odd ribosomes, and small enigmatic genomes across a large radiation of phyla.</title>
        <authorList>
            <person name="Brown C.T."/>
            <person name="Hug L.A."/>
            <person name="Thomas B.C."/>
            <person name="Sharon I."/>
            <person name="Castelle C.J."/>
            <person name="Singh A."/>
            <person name="Wilkins M.J."/>
            <person name="Williams K.H."/>
            <person name="Banfield J.F."/>
        </authorList>
    </citation>
    <scope>NUCLEOTIDE SEQUENCE [LARGE SCALE GENOMIC DNA]</scope>
</reference>
<dbReference type="AlphaFoldDB" id="A0A0G0WXN3"/>
<evidence type="ECO:0000256" key="1">
    <source>
        <dbReference type="ARBA" id="ARBA00022603"/>
    </source>
</evidence>
<dbReference type="SUPFAM" id="SSF53335">
    <property type="entry name" value="S-adenosyl-L-methionine-dependent methyltransferases"/>
    <property type="match status" value="1"/>
</dbReference>
<dbReference type="CDD" id="cd02440">
    <property type="entry name" value="AdoMet_MTases"/>
    <property type="match status" value="1"/>
</dbReference>
<evidence type="ECO:0000256" key="2">
    <source>
        <dbReference type="ARBA" id="ARBA00022679"/>
    </source>
</evidence>
<dbReference type="PANTHER" id="PTHR43542:SF1">
    <property type="entry name" value="METHYLTRANSFERASE"/>
    <property type="match status" value="1"/>
</dbReference>
<dbReference type="InterPro" id="IPR004398">
    <property type="entry name" value="RNA_MeTrfase_RsmD"/>
</dbReference>
<dbReference type="Proteomes" id="UP000034163">
    <property type="component" value="Unassembled WGS sequence"/>
</dbReference>
<dbReference type="NCBIfam" id="TIGR00095">
    <property type="entry name" value="16S rRNA (guanine(966)-N(2))-methyltransferase RsmD"/>
    <property type="match status" value="1"/>
</dbReference>
<dbReference type="PIRSF" id="PIRSF004553">
    <property type="entry name" value="CHP00095"/>
    <property type="match status" value="1"/>
</dbReference>
<dbReference type="Gene3D" id="3.40.50.150">
    <property type="entry name" value="Vaccinia Virus protein VP39"/>
    <property type="match status" value="1"/>
</dbReference>
<dbReference type="PANTHER" id="PTHR43542">
    <property type="entry name" value="METHYLTRANSFERASE"/>
    <property type="match status" value="1"/>
</dbReference>
<dbReference type="GO" id="GO:0031167">
    <property type="term" value="P:rRNA methylation"/>
    <property type="evidence" value="ECO:0007669"/>
    <property type="project" value="InterPro"/>
</dbReference>
<gene>
    <name evidence="3" type="ORF">UU72_C0010G0044</name>
</gene>
<dbReference type="GO" id="GO:0008168">
    <property type="term" value="F:methyltransferase activity"/>
    <property type="evidence" value="ECO:0007669"/>
    <property type="project" value="UniProtKB-KW"/>
</dbReference>
<evidence type="ECO:0000313" key="3">
    <source>
        <dbReference type="EMBL" id="KKS16932.1"/>
    </source>
</evidence>
<comment type="caution">
    <text evidence="3">The sequence shown here is derived from an EMBL/GenBank/DDBJ whole genome shotgun (WGS) entry which is preliminary data.</text>
</comment>
<sequence>MLRITSGTAKNKRLKVPEIQGIRPVQEIVKLAIFSIIGEKVDDARCLDLFAGSGNLGLEALSRGALWCDLVDEQWNARMSIQENIKNCGFEEKAEAHMSDAVKFVANTSDKYDIIFVDPFYEDSAHKFLVKNLGEILEKDGLIFFLHGEKLDIEYLLQDSNLKIDDQRKYGKTRMSILKLNN</sequence>
<organism evidence="3 4">
    <name type="scientific">candidate division WWE3 bacterium GW2011_GWB1_41_6</name>
    <dbReference type="NCBI Taxonomy" id="1619112"/>
    <lineage>
        <taxon>Bacteria</taxon>
        <taxon>Katanobacteria</taxon>
    </lineage>
</organism>